<dbReference type="InterPro" id="IPR001240">
    <property type="entry name" value="PRAI_dom"/>
</dbReference>
<dbReference type="STRING" id="1166018.FAES_0823"/>
<sequence length="216" mass="22920">MSAPRVKICCISTPAEAQLAIRYGAAALGLVGPMPSGPGVITDDEIAVIAKAVPPPIATFLLTSETAAARIIAHQRRVNTNTVQLVDALTDGAYADIRAALPGIRLVQVIHVIDERSRDEALQIAPHVDALLLDSGNPNLAVKELGGTGRVHNWAISRQIREQSPVPIFLAGGLRPDNVRQAIDAVEPFGLDLCSGVRTQGQLDEAKLAAFMKNVY</sequence>
<dbReference type="Proteomes" id="UP000011058">
    <property type="component" value="Chromosome"/>
</dbReference>
<dbReference type="SUPFAM" id="SSF51366">
    <property type="entry name" value="Ribulose-phoshate binding barrel"/>
    <property type="match status" value="1"/>
</dbReference>
<dbReference type="InterPro" id="IPR013785">
    <property type="entry name" value="Aldolase_TIM"/>
</dbReference>
<dbReference type="PANTHER" id="PTHR42894:SF1">
    <property type="entry name" value="N-(5'-PHOSPHORIBOSYL)ANTHRANILATE ISOMERASE"/>
    <property type="match status" value="1"/>
</dbReference>
<evidence type="ECO:0000256" key="1">
    <source>
        <dbReference type="ARBA" id="ARBA00001164"/>
    </source>
</evidence>
<evidence type="ECO:0000313" key="12">
    <source>
        <dbReference type="Proteomes" id="UP000011058"/>
    </source>
</evidence>
<evidence type="ECO:0000313" key="11">
    <source>
        <dbReference type="EMBL" id="CCG98834.1"/>
    </source>
</evidence>
<dbReference type="EMBL" id="HE796683">
    <property type="protein sequence ID" value="CCG98834.1"/>
    <property type="molecule type" value="Genomic_DNA"/>
</dbReference>
<dbReference type="Gene3D" id="3.20.20.70">
    <property type="entry name" value="Aldolase class I"/>
    <property type="match status" value="1"/>
</dbReference>
<dbReference type="RefSeq" id="WP_015329934.1">
    <property type="nucleotide sequence ID" value="NC_020054.1"/>
</dbReference>
<keyword evidence="8 9" id="KW-0413">Isomerase</keyword>
<comment type="pathway">
    <text evidence="2 9">Amino-acid biosynthesis; L-tryptophan biosynthesis; L-tryptophan from chorismate: step 3/5.</text>
</comment>
<dbReference type="Pfam" id="PF00697">
    <property type="entry name" value="PRAI"/>
    <property type="match status" value="1"/>
</dbReference>
<proteinExistence type="inferred from homology"/>
<comment type="catalytic activity">
    <reaction evidence="1 9">
        <text>N-(5-phospho-beta-D-ribosyl)anthranilate = 1-(2-carboxyphenylamino)-1-deoxy-D-ribulose 5-phosphate</text>
        <dbReference type="Rhea" id="RHEA:21540"/>
        <dbReference type="ChEBI" id="CHEBI:18277"/>
        <dbReference type="ChEBI" id="CHEBI:58613"/>
        <dbReference type="EC" id="5.3.1.24"/>
    </reaction>
</comment>
<dbReference type="eggNOG" id="COG0135">
    <property type="taxonomic scope" value="Bacteria"/>
</dbReference>
<feature type="domain" description="N-(5'phosphoribosyl) anthranilate isomerase (PRAI)" evidence="10">
    <location>
        <begin position="7"/>
        <end position="214"/>
    </location>
</feature>
<comment type="similarity">
    <text evidence="9">Belongs to the TrpF family.</text>
</comment>
<keyword evidence="7 9" id="KW-0057">Aromatic amino acid biosynthesis</keyword>
<dbReference type="CDD" id="cd00405">
    <property type="entry name" value="PRAI"/>
    <property type="match status" value="1"/>
</dbReference>
<reference evidence="11 12" key="1">
    <citation type="journal article" date="2012" name="J. Bacteriol.">
        <title>Genome Sequence of Fibrella aestuarina BUZ 2T, a Filamentous Marine Bacterium.</title>
        <authorList>
            <person name="Filippini M."/>
            <person name="Qi W."/>
            <person name="Blom J."/>
            <person name="Goesmann A."/>
            <person name="Smits T.H."/>
            <person name="Bagheri H.C."/>
        </authorList>
    </citation>
    <scope>NUCLEOTIDE SEQUENCE [LARGE SCALE GENOMIC DNA]</scope>
    <source>
        <strain evidence="12">BUZ 2T</strain>
    </source>
</reference>
<evidence type="ECO:0000256" key="6">
    <source>
        <dbReference type="ARBA" id="ARBA00022822"/>
    </source>
</evidence>
<dbReference type="KEGG" id="fae:FAES_0823"/>
<dbReference type="HOGENOM" id="CLU_076364_2_1_10"/>
<dbReference type="UniPathway" id="UPA00035">
    <property type="reaction ID" value="UER00042"/>
</dbReference>
<dbReference type="OrthoDB" id="9786954at2"/>
<evidence type="ECO:0000256" key="7">
    <source>
        <dbReference type="ARBA" id="ARBA00023141"/>
    </source>
</evidence>
<evidence type="ECO:0000256" key="5">
    <source>
        <dbReference type="ARBA" id="ARBA00022605"/>
    </source>
</evidence>
<evidence type="ECO:0000259" key="10">
    <source>
        <dbReference type="Pfam" id="PF00697"/>
    </source>
</evidence>
<name>I0K3Y1_9BACT</name>
<keyword evidence="12" id="KW-1185">Reference proteome</keyword>
<dbReference type="EC" id="5.3.1.24" evidence="3 9"/>
<accession>I0K3Y1</accession>
<gene>
    <name evidence="9" type="primary">trpF</name>
    <name evidence="11" type="ORF">FAES_0823</name>
</gene>
<dbReference type="GO" id="GO:0004640">
    <property type="term" value="F:phosphoribosylanthranilate isomerase activity"/>
    <property type="evidence" value="ECO:0007669"/>
    <property type="project" value="UniProtKB-UniRule"/>
</dbReference>
<dbReference type="HAMAP" id="MF_00135">
    <property type="entry name" value="PRAI"/>
    <property type="match status" value="1"/>
</dbReference>
<dbReference type="GO" id="GO:0000162">
    <property type="term" value="P:L-tryptophan biosynthetic process"/>
    <property type="evidence" value="ECO:0007669"/>
    <property type="project" value="UniProtKB-UniRule"/>
</dbReference>
<keyword evidence="5 9" id="KW-0028">Amino-acid biosynthesis</keyword>
<dbReference type="InterPro" id="IPR011060">
    <property type="entry name" value="RibuloseP-bd_barrel"/>
</dbReference>
<keyword evidence="6 9" id="KW-0822">Tryptophan biosynthesis</keyword>
<evidence type="ECO:0000256" key="9">
    <source>
        <dbReference type="HAMAP-Rule" id="MF_00135"/>
    </source>
</evidence>
<evidence type="ECO:0000256" key="3">
    <source>
        <dbReference type="ARBA" id="ARBA00012572"/>
    </source>
</evidence>
<dbReference type="InterPro" id="IPR044643">
    <property type="entry name" value="TrpF_fam"/>
</dbReference>
<evidence type="ECO:0000256" key="2">
    <source>
        <dbReference type="ARBA" id="ARBA00004664"/>
    </source>
</evidence>
<evidence type="ECO:0000256" key="4">
    <source>
        <dbReference type="ARBA" id="ARBA00022272"/>
    </source>
</evidence>
<protein>
    <recommendedName>
        <fullName evidence="4 9">N-(5'-phosphoribosyl)anthranilate isomerase</fullName>
        <shortName evidence="9">PRAI</shortName>
        <ecNumber evidence="3 9">5.3.1.24</ecNumber>
    </recommendedName>
</protein>
<evidence type="ECO:0000256" key="8">
    <source>
        <dbReference type="ARBA" id="ARBA00023235"/>
    </source>
</evidence>
<dbReference type="PANTHER" id="PTHR42894">
    <property type="entry name" value="N-(5'-PHOSPHORIBOSYL)ANTHRANILATE ISOMERASE"/>
    <property type="match status" value="1"/>
</dbReference>
<dbReference type="AlphaFoldDB" id="I0K3Y1"/>
<dbReference type="PATRIC" id="fig|1166018.3.peg.2539"/>
<organism evidence="11 12">
    <name type="scientific">Fibrella aestuarina BUZ 2</name>
    <dbReference type="NCBI Taxonomy" id="1166018"/>
    <lineage>
        <taxon>Bacteria</taxon>
        <taxon>Pseudomonadati</taxon>
        <taxon>Bacteroidota</taxon>
        <taxon>Cytophagia</taxon>
        <taxon>Cytophagales</taxon>
        <taxon>Spirosomataceae</taxon>
        <taxon>Fibrella</taxon>
    </lineage>
</organism>